<keyword evidence="1" id="KW-1133">Transmembrane helix</keyword>
<keyword evidence="3" id="KW-1185">Reference proteome</keyword>
<evidence type="ECO:0000313" key="2">
    <source>
        <dbReference type="EMBL" id="MBC9982547.1"/>
    </source>
</evidence>
<sequence>MRAAWKIFGLSAIVLAVALGLAHLLVPDVVPVGYAEEPQASWAILTAFVLRAIALTAAWVAIITLSLLVGVKLYQMVFRAGGARNDRAITR</sequence>
<keyword evidence="1" id="KW-0812">Transmembrane</keyword>
<keyword evidence="1" id="KW-0472">Membrane</keyword>
<gene>
    <name evidence="2" type="ORF">HA482_30515</name>
</gene>
<feature type="transmembrane region" description="Helical" evidence="1">
    <location>
        <begin position="40"/>
        <end position="69"/>
    </location>
</feature>
<dbReference type="EMBL" id="JAATTO010000052">
    <property type="protein sequence ID" value="MBC9982547.1"/>
    <property type="molecule type" value="Genomic_DNA"/>
</dbReference>
<name>A0ABR7UGC8_9BRAD</name>
<protein>
    <submittedName>
        <fullName evidence="2">Uncharacterized protein</fullName>
    </submittedName>
</protein>
<evidence type="ECO:0000313" key="3">
    <source>
        <dbReference type="Proteomes" id="UP000639516"/>
    </source>
</evidence>
<evidence type="ECO:0000256" key="1">
    <source>
        <dbReference type="SAM" id="Phobius"/>
    </source>
</evidence>
<dbReference type="RefSeq" id="WP_188107455.1">
    <property type="nucleotide sequence ID" value="NZ_JAANIH010000080.1"/>
</dbReference>
<comment type="caution">
    <text evidence="2">The sequence shown here is derived from an EMBL/GenBank/DDBJ whole genome shotgun (WGS) entry which is preliminary data.</text>
</comment>
<proteinExistence type="predicted"/>
<reference evidence="2 3" key="1">
    <citation type="journal article" date="2020" name="Arch. Microbiol.">
        <title>Bradyrhizobium campsiandrae sp. nov., a nitrogen-fixing bacterial strain isolated from a native leguminous tree from the Amazon adapted to flooded conditions.</title>
        <authorList>
            <person name="Cabral Michel D."/>
            <person name="Martins da Costa E."/>
            <person name="Azarias Guimaraes A."/>
            <person name="Soares de Carvalho T."/>
            <person name="Santos de Castro Caputo P."/>
            <person name="Willems A."/>
            <person name="de Souza Moreira F.M."/>
        </authorList>
    </citation>
    <scope>NUCLEOTIDE SEQUENCE [LARGE SCALE GENOMIC DNA]</scope>
    <source>
        <strain evidence="3">INPA 384B</strain>
    </source>
</reference>
<dbReference type="Proteomes" id="UP000639516">
    <property type="component" value="Unassembled WGS sequence"/>
</dbReference>
<organism evidence="2 3">
    <name type="scientific">Bradyrhizobium campsiandrae</name>
    <dbReference type="NCBI Taxonomy" id="1729892"/>
    <lineage>
        <taxon>Bacteria</taxon>
        <taxon>Pseudomonadati</taxon>
        <taxon>Pseudomonadota</taxon>
        <taxon>Alphaproteobacteria</taxon>
        <taxon>Hyphomicrobiales</taxon>
        <taxon>Nitrobacteraceae</taxon>
        <taxon>Bradyrhizobium</taxon>
    </lineage>
</organism>
<accession>A0ABR7UGC8</accession>